<comment type="caution">
    <text evidence="1">The sequence shown here is derived from an EMBL/GenBank/DDBJ whole genome shotgun (WGS) entry which is preliminary data.</text>
</comment>
<dbReference type="eggNOG" id="ENOG5031SSA">
    <property type="taxonomic scope" value="Bacteria"/>
</dbReference>
<keyword evidence="2" id="KW-1185">Reference proteome</keyword>
<name>U4T6K1_9GAMM</name>
<dbReference type="STRING" id="1354303.M917_1308"/>
<proteinExistence type="predicted"/>
<accession>U4T6K1</accession>
<evidence type="ECO:0000313" key="1">
    <source>
        <dbReference type="EMBL" id="ERL55786.1"/>
    </source>
</evidence>
<dbReference type="RefSeq" id="WP_021813954.1">
    <property type="nucleotide sequence ID" value="NZ_AUSW01000022.1"/>
</dbReference>
<organism evidence="1 2">
    <name type="scientific">Psychrobacter aquaticus CMS 56</name>
    <dbReference type="NCBI Taxonomy" id="1354303"/>
    <lineage>
        <taxon>Bacteria</taxon>
        <taxon>Pseudomonadati</taxon>
        <taxon>Pseudomonadota</taxon>
        <taxon>Gammaproteobacteria</taxon>
        <taxon>Moraxellales</taxon>
        <taxon>Moraxellaceae</taxon>
        <taxon>Psychrobacter</taxon>
    </lineage>
</organism>
<dbReference type="OrthoDB" id="6679381at2"/>
<dbReference type="AlphaFoldDB" id="U4T6K1"/>
<evidence type="ECO:0000313" key="2">
    <source>
        <dbReference type="Proteomes" id="UP000016761"/>
    </source>
</evidence>
<sequence>MAAKYCYTRFKLFKNEINVYKYRVIFIIGNRSVKTKTLTLNDNKSSDIRAKINKNESIKNCNAYVDMYLKNGTKINSKPLLLKVSDASLEEETQNLGISATTSLDNIYTLFSFSVTTGVTQSHPNVKETKLIYTMKNAPAIPAGLRWVAFLRNEIKKSARKNEVAIMAIASIIFQEKYHGIWATYKNNLSYVLKDLDRNSSYGYGEMQLGLAADLLGYSEQKNPKYLRKTFDLITTNAEVALDLVGKNINIEQTRRGRKLSTFEATVFHNSGVNGLNSI</sequence>
<reference evidence="1 2" key="1">
    <citation type="journal article" date="2013" name="Genome Announc.">
        <title>Draft Genome Sequence of Psychrobacter aquaticus Strain CMS 56T, Isolated from a Cyanobacterial Mat Sample Collected from Water Bodies in the McMurdo Dry Valley Region of Antarctica.</title>
        <authorList>
            <person name="Reddy G.S."/>
            <person name="Ara S."/>
            <person name="Singh A."/>
            <person name="Kumar Pinnaka A."/>
            <person name="Shivaji S."/>
        </authorList>
    </citation>
    <scope>NUCLEOTIDE SEQUENCE [LARGE SCALE GENOMIC DNA]</scope>
    <source>
        <strain evidence="1 2">CMS 56</strain>
    </source>
</reference>
<dbReference type="Proteomes" id="UP000016761">
    <property type="component" value="Unassembled WGS sequence"/>
</dbReference>
<dbReference type="PATRIC" id="fig|1354303.4.peg.1291"/>
<protein>
    <submittedName>
        <fullName evidence="1">Uncharacterized protein</fullName>
    </submittedName>
</protein>
<dbReference type="EMBL" id="AUSW01000022">
    <property type="protein sequence ID" value="ERL55786.1"/>
    <property type="molecule type" value="Genomic_DNA"/>
</dbReference>
<gene>
    <name evidence="1" type="ORF">M917_1308</name>
</gene>